<proteinExistence type="predicted"/>
<dbReference type="InterPro" id="IPR000626">
    <property type="entry name" value="Ubiquitin-like_dom"/>
</dbReference>
<gene>
    <name evidence="2" type="ORF">Ctob_001871</name>
</gene>
<reference evidence="3" key="1">
    <citation type="journal article" date="2015" name="PLoS Genet.">
        <title>Genome Sequence and Transcriptome Analyses of Chrysochromulina tobin: Metabolic Tools for Enhanced Algal Fitness in the Prominent Order Prymnesiales (Haptophyceae).</title>
        <authorList>
            <person name="Hovde B.T."/>
            <person name="Deodato C.R."/>
            <person name="Hunsperger H.M."/>
            <person name="Ryken S.A."/>
            <person name="Yost W."/>
            <person name="Jha R.K."/>
            <person name="Patterson J."/>
            <person name="Monnat R.J. Jr."/>
            <person name="Barlow S.B."/>
            <person name="Starkenburg S.R."/>
            <person name="Cattolico R.A."/>
        </authorList>
    </citation>
    <scope>NUCLEOTIDE SEQUENCE</scope>
    <source>
        <strain evidence="3">CCMP291</strain>
    </source>
</reference>
<sequence>MAASSSADGGRTAADVWKNLVSVPTRALCKRHMRATACDKAHVQAILHEYKRFLVLKVLAADFEDTALAAPPAVLQMWEAHVLDTAAYAESCHVVCGQMVHRSPDVDEDTDAARRSRRCHLSLVLYRKHFGEPPPKEAPFLALRSFTISADASIGQLFDEFVRASGANHLVAGRRTQAPPTTRLRLDSTWLHDLQTLRDVGCREGSVVMVAVPQERRSREELCLTVRDAKAGDTATIFIRPADGMLALMQAAQDTLGVPVDCQTLIFKGRVLSAAETVEACGLVDGSTVHLAIGKRRQKEAQLSPGGTWRIPD</sequence>
<dbReference type="AlphaFoldDB" id="A0A0M0J9A0"/>
<dbReference type="Pfam" id="PF00240">
    <property type="entry name" value="ubiquitin"/>
    <property type="match status" value="1"/>
</dbReference>
<evidence type="ECO:0000313" key="3">
    <source>
        <dbReference type="Proteomes" id="UP000037460"/>
    </source>
</evidence>
<dbReference type="EMBL" id="JWZX01003216">
    <property type="protein sequence ID" value="KOO23156.1"/>
    <property type="molecule type" value="Genomic_DNA"/>
</dbReference>
<dbReference type="CDD" id="cd17039">
    <property type="entry name" value="Ubl_ubiquitin_like"/>
    <property type="match status" value="1"/>
</dbReference>
<dbReference type="SUPFAM" id="SSF54236">
    <property type="entry name" value="Ubiquitin-like"/>
    <property type="match status" value="1"/>
</dbReference>
<evidence type="ECO:0000313" key="2">
    <source>
        <dbReference type="EMBL" id="KOO23156.1"/>
    </source>
</evidence>
<comment type="caution">
    <text evidence="2">The sequence shown here is derived from an EMBL/GenBank/DDBJ whole genome shotgun (WGS) entry which is preliminary data.</text>
</comment>
<accession>A0A0M0J9A0</accession>
<protein>
    <recommendedName>
        <fullName evidence="1">Ubiquitin-like domain-containing protein</fullName>
    </recommendedName>
</protein>
<organism evidence="2 3">
    <name type="scientific">Chrysochromulina tobinii</name>
    <dbReference type="NCBI Taxonomy" id="1460289"/>
    <lineage>
        <taxon>Eukaryota</taxon>
        <taxon>Haptista</taxon>
        <taxon>Haptophyta</taxon>
        <taxon>Prymnesiophyceae</taxon>
        <taxon>Prymnesiales</taxon>
        <taxon>Chrysochromulinaceae</taxon>
        <taxon>Chrysochromulina</taxon>
    </lineage>
</organism>
<keyword evidence="3" id="KW-1185">Reference proteome</keyword>
<dbReference type="Proteomes" id="UP000037460">
    <property type="component" value="Unassembled WGS sequence"/>
</dbReference>
<feature type="domain" description="Ubiquitin-like" evidence="1">
    <location>
        <begin position="222"/>
        <end position="298"/>
    </location>
</feature>
<dbReference type="Gene3D" id="3.10.20.90">
    <property type="entry name" value="Phosphatidylinositol 3-kinase Catalytic Subunit, Chain A, domain 1"/>
    <property type="match status" value="1"/>
</dbReference>
<dbReference type="OrthoDB" id="5561979at2759"/>
<dbReference type="PROSITE" id="PS50053">
    <property type="entry name" value="UBIQUITIN_2"/>
    <property type="match status" value="1"/>
</dbReference>
<dbReference type="SMART" id="SM00213">
    <property type="entry name" value="UBQ"/>
    <property type="match status" value="1"/>
</dbReference>
<name>A0A0M0J9A0_9EUKA</name>
<dbReference type="InterPro" id="IPR029071">
    <property type="entry name" value="Ubiquitin-like_domsf"/>
</dbReference>
<evidence type="ECO:0000259" key="1">
    <source>
        <dbReference type="PROSITE" id="PS50053"/>
    </source>
</evidence>